<evidence type="ECO:0000313" key="3">
    <source>
        <dbReference type="Proteomes" id="UP001397290"/>
    </source>
</evidence>
<comment type="caution">
    <text evidence="2">The sequence shown here is derived from an EMBL/GenBank/DDBJ whole genome shotgun (WGS) entry which is preliminary data.</text>
</comment>
<feature type="compositionally biased region" description="Polar residues" evidence="1">
    <location>
        <begin position="198"/>
        <end position="207"/>
    </location>
</feature>
<feature type="region of interest" description="Disordered" evidence="1">
    <location>
        <begin position="174"/>
        <end position="217"/>
    </location>
</feature>
<sequence length="284" mass="31105">MNGTSSSSTIYCTVKILENEDRRKPAHEKRSAKRKAKTTAAAWPVPSARRLKASRSRLTWARVLCTSSGRYPAPLRILGIALHVASEDDSLLGVVELLNSSSHNCSLQRIASAGKGDTDRWRLSFCTARQPVTQWHINALAEYVVQNLYRYVDALRSSVGARWLMGKQRTPHAYAKAAERGNKKRQATEGGGVPDEGASQSFHSPPATSDDGLNDTNDSLTLPKRLLHCWRKTLATARSRTPTPDEAVVSGPLALAVHWHNRYLGPEPGLFRGVGAAGFVKVTE</sequence>
<organism evidence="2 3">
    <name type="scientific">Beauveria asiatica</name>
    <dbReference type="NCBI Taxonomy" id="1069075"/>
    <lineage>
        <taxon>Eukaryota</taxon>
        <taxon>Fungi</taxon>
        <taxon>Dikarya</taxon>
        <taxon>Ascomycota</taxon>
        <taxon>Pezizomycotina</taxon>
        <taxon>Sordariomycetes</taxon>
        <taxon>Hypocreomycetidae</taxon>
        <taxon>Hypocreales</taxon>
        <taxon>Cordycipitaceae</taxon>
        <taxon>Beauveria</taxon>
    </lineage>
</organism>
<keyword evidence="3" id="KW-1185">Reference proteome</keyword>
<protein>
    <submittedName>
        <fullName evidence="2">Uncharacterized protein</fullName>
    </submittedName>
</protein>
<dbReference type="Proteomes" id="UP001397290">
    <property type="component" value="Unassembled WGS sequence"/>
</dbReference>
<gene>
    <name evidence="2" type="ORF">G3M48_008432</name>
</gene>
<reference evidence="2 3" key="1">
    <citation type="submission" date="2020-02" db="EMBL/GenBank/DDBJ databases">
        <title>Comparative genomics of the hypocrealean fungal genus Beauvera.</title>
        <authorList>
            <person name="Showalter D.N."/>
            <person name="Bushley K.E."/>
            <person name="Rehner S.A."/>
        </authorList>
    </citation>
    <scope>NUCLEOTIDE SEQUENCE [LARGE SCALE GENOMIC DNA]</scope>
    <source>
        <strain evidence="2 3">ARSEF4384</strain>
    </source>
</reference>
<dbReference type="EMBL" id="JAAHCF010000633">
    <property type="protein sequence ID" value="KAK8142673.1"/>
    <property type="molecule type" value="Genomic_DNA"/>
</dbReference>
<name>A0AAW0RKF3_9HYPO</name>
<accession>A0AAW0RKF3</accession>
<evidence type="ECO:0000256" key="1">
    <source>
        <dbReference type="SAM" id="MobiDB-lite"/>
    </source>
</evidence>
<evidence type="ECO:0000313" key="2">
    <source>
        <dbReference type="EMBL" id="KAK8142673.1"/>
    </source>
</evidence>
<dbReference type="AlphaFoldDB" id="A0AAW0RKF3"/>
<proteinExistence type="predicted"/>